<dbReference type="Proteomes" id="UP000509510">
    <property type="component" value="Chromosome VI"/>
</dbReference>
<keyword evidence="2" id="KW-1185">Reference proteome</keyword>
<dbReference type="RefSeq" id="XP_035349499.1">
    <property type="nucleotide sequence ID" value="XM_035493606.1"/>
</dbReference>
<reference evidence="2" key="1">
    <citation type="submission" date="2020-06" db="EMBL/GenBank/DDBJ databases">
        <title>A chromosome-scale genome assembly of Talaromyces rugulosus W13939.</title>
        <authorList>
            <person name="Wang B."/>
            <person name="Guo L."/>
            <person name="Ye K."/>
            <person name="Wang L."/>
        </authorList>
    </citation>
    <scope>NUCLEOTIDE SEQUENCE [LARGE SCALE GENOMIC DNA]</scope>
    <source>
        <strain evidence="2">W13939</strain>
    </source>
</reference>
<evidence type="ECO:0000313" key="1">
    <source>
        <dbReference type="EMBL" id="QKX63325.1"/>
    </source>
</evidence>
<organism evidence="1 2">
    <name type="scientific">Talaromyces rugulosus</name>
    <name type="common">Penicillium rugulosum</name>
    <dbReference type="NCBI Taxonomy" id="121627"/>
    <lineage>
        <taxon>Eukaryota</taxon>
        <taxon>Fungi</taxon>
        <taxon>Dikarya</taxon>
        <taxon>Ascomycota</taxon>
        <taxon>Pezizomycotina</taxon>
        <taxon>Eurotiomycetes</taxon>
        <taxon>Eurotiomycetidae</taxon>
        <taxon>Eurotiales</taxon>
        <taxon>Trichocomaceae</taxon>
        <taxon>Talaromyces</taxon>
        <taxon>Talaromyces sect. Islandici</taxon>
    </lineage>
</organism>
<gene>
    <name evidence="1" type="ORF">TRUGW13939_10495</name>
</gene>
<sequence length="146" mass="16288">MDSAAIRNLDITSNESRNSLKLLQDALQSAEIKHTEDNGNVHYLDKSLDNKVLSLLKCLELTGLGYTAWKVVTRLPIRNKIGPEYIIPILSIPGTEPKLVPRDRLHPETHIYHDKAVDIHLGSYLYHDGPVDLLPGLTCLFVGIPS</sequence>
<protein>
    <submittedName>
        <fullName evidence="1">Uncharacterized protein</fullName>
    </submittedName>
</protein>
<dbReference type="EMBL" id="CP055903">
    <property type="protein sequence ID" value="QKX63325.1"/>
    <property type="molecule type" value="Genomic_DNA"/>
</dbReference>
<accession>A0A7H8RCT9</accession>
<dbReference type="GeneID" id="55997974"/>
<name>A0A7H8RCT9_TALRU</name>
<proteinExistence type="predicted"/>
<dbReference type="KEGG" id="trg:TRUGW13939_10495"/>
<evidence type="ECO:0000313" key="2">
    <source>
        <dbReference type="Proteomes" id="UP000509510"/>
    </source>
</evidence>
<dbReference type="AlphaFoldDB" id="A0A7H8RCT9"/>
<dbReference type="OrthoDB" id="4520292at2759"/>